<evidence type="ECO:0000313" key="4">
    <source>
        <dbReference type="EMBL" id="MBI5132567.1"/>
    </source>
</evidence>
<reference evidence="4" key="1">
    <citation type="submission" date="2020-07" db="EMBL/GenBank/DDBJ databases">
        <title>Huge and variable diversity of episymbiotic CPR bacteria and DPANN archaea in groundwater ecosystems.</title>
        <authorList>
            <person name="He C.Y."/>
            <person name="Keren R."/>
            <person name="Whittaker M."/>
            <person name="Farag I.F."/>
            <person name="Doudna J."/>
            <person name="Cate J.H.D."/>
            <person name="Banfield J.F."/>
        </authorList>
    </citation>
    <scope>NUCLEOTIDE SEQUENCE</scope>
    <source>
        <strain evidence="4">NC_groundwater_1818_Pr3_B-0.1um_66_35</strain>
    </source>
</reference>
<sequence length="193" mass="21498">MSRRTETIAADYFEQKYRADIDPWRFRSSDYEREKYQSTLAALGRPRFARALEVGCSIGVLTAQLAPRCDRLVAIDASQTAIDAARAGDVPANVTFDVATLPQQFPAGRFDLIVLSEVLYYFAPPDLARVAQQCLDALLPDGEIIMCHWLGETDYPLTGLEASDRFATAVASRLPVRAIVNDAVYRLERLSVH</sequence>
<dbReference type="GO" id="GO:0032259">
    <property type="term" value="P:methylation"/>
    <property type="evidence" value="ECO:0007669"/>
    <property type="project" value="UniProtKB-KW"/>
</dbReference>
<dbReference type="PANTHER" id="PTHR43464">
    <property type="entry name" value="METHYLTRANSFERASE"/>
    <property type="match status" value="1"/>
</dbReference>
<proteinExistence type="predicted"/>
<accession>A0A933S2G8</accession>
<dbReference type="Gene3D" id="3.40.50.150">
    <property type="entry name" value="Vaccinia Virus protein VP39"/>
    <property type="match status" value="1"/>
</dbReference>
<evidence type="ECO:0000256" key="2">
    <source>
        <dbReference type="ARBA" id="ARBA00022679"/>
    </source>
</evidence>
<organism evidence="4 5">
    <name type="scientific">Rhodopseudomonas palustris</name>
    <dbReference type="NCBI Taxonomy" id="1076"/>
    <lineage>
        <taxon>Bacteria</taxon>
        <taxon>Pseudomonadati</taxon>
        <taxon>Pseudomonadota</taxon>
        <taxon>Alphaproteobacteria</taxon>
        <taxon>Hyphomicrobiales</taxon>
        <taxon>Nitrobacteraceae</taxon>
        <taxon>Rhodopseudomonas</taxon>
    </lineage>
</organism>
<dbReference type="AlphaFoldDB" id="A0A933S2G8"/>
<keyword evidence="3" id="KW-0949">S-adenosyl-L-methionine</keyword>
<dbReference type="GO" id="GO:0009312">
    <property type="term" value="P:oligosaccharide biosynthetic process"/>
    <property type="evidence" value="ECO:0007669"/>
    <property type="project" value="InterPro"/>
</dbReference>
<gene>
    <name evidence="4" type="ORF">HZA66_24265</name>
</gene>
<dbReference type="GO" id="GO:0008757">
    <property type="term" value="F:S-adenosylmethionine-dependent methyltransferase activity"/>
    <property type="evidence" value="ECO:0007669"/>
    <property type="project" value="InterPro"/>
</dbReference>
<protein>
    <submittedName>
        <fullName evidence="4">Methyltransferase domain-containing protein</fullName>
    </submittedName>
</protein>
<dbReference type="CDD" id="cd02440">
    <property type="entry name" value="AdoMet_MTases"/>
    <property type="match status" value="1"/>
</dbReference>
<evidence type="ECO:0000256" key="1">
    <source>
        <dbReference type="ARBA" id="ARBA00022603"/>
    </source>
</evidence>
<dbReference type="InterPro" id="IPR029063">
    <property type="entry name" value="SAM-dependent_MTases_sf"/>
</dbReference>
<dbReference type="InterPro" id="IPR008715">
    <property type="entry name" value="SAM-MeTfrase_NodS-like"/>
</dbReference>
<dbReference type="PANTHER" id="PTHR43464:SF19">
    <property type="entry name" value="UBIQUINONE BIOSYNTHESIS O-METHYLTRANSFERASE, MITOCHONDRIAL"/>
    <property type="match status" value="1"/>
</dbReference>
<keyword evidence="2" id="KW-0808">Transferase</keyword>
<evidence type="ECO:0000313" key="5">
    <source>
        <dbReference type="Proteomes" id="UP000782519"/>
    </source>
</evidence>
<dbReference type="EMBL" id="JACRJB010000068">
    <property type="protein sequence ID" value="MBI5132567.1"/>
    <property type="molecule type" value="Genomic_DNA"/>
</dbReference>
<name>A0A933S2G8_RHOPL</name>
<dbReference type="Proteomes" id="UP000782519">
    <property type="component" value="Unassembled WGS sequence"/>
</dbReference>
<evidence type="ECO:0000256" key="3">
    <source>
        <dbReference type="ARBA" id="ARBA00022691"/>
    </source>
</evidence>
<dbReference type="Pfam" id="PF05401">
    <property type="entry name" value="NodS"/>
    <property type="match status" value="1"/>
</dbReference>
<comment type="caution">
    <text evidence="4">The sequence shown here is derived from an EMBL/GenBank/DDBJ whole genome shotgun (WGS) entry which is preliminary data.</text>
</comment>
<dbReference type="SUPFAM" id="SSF53335">
    <property type="entry name" value="S-adenosyl-L-methionine-dependent methyltransferases"/>
    <property type="match status" value="1"/>
</dbReference>
<keyword evidence="1 4" id="KW-0489">Methyltransferase</keyword>